<name>A0AAV5VHA0_9BILA</name>
<gene>
    <name evidence="1" type="ORF">PFISCL1PPCAC_9277</name>
</gene>
<feature type="non-terminal residue" evidence="1">
    <location>
        <position position="71"/>
    </location>
</feature>
<evidence type="ECO:0000313" key="2">
    <source>
        <dbReference type="Proteomes" id="UP001432322"/>
    </source>
</evidence>
<evidence type="ECO:0000313" key="1">
    <source>
        <dbReference type="EMBL" id="GMT17980.1"/>
    </source>
</evidence>
<accession>A0AAV5VHA0</accession>
<feature type="non-terminal residue" evidence="1">
    <location>
        <position position="1"/>
    </location>
</feature>
<dbReference type="EMBL" id="BTSY01000003">
    <property type="protein sequence ID" value="GMT17980.1"/>
    <property type="molecule type" value="Genomic_DNA"/>
</dbReference>
<evidence type="ECO:0008006" key="3">
    <source>
        <dbReference type="Google" id="ProtNLM"/>
    </source>
</evidence>
<organism evidence="1 2">
    <name type="scientific">Pristionchus fissidentatus</name>
    <dbReference type="NCBI Taxonomy" id="1538716"/>
    <lineage>
        <taxon>Eukaryota</taxon>
        <taxon>Metazoa</taxon>
        <taxon>Ecdysozoa</taxon>
        <taxon>Nematoda</taxon>
        <taxon>Chromadorea</taxon>
        <taxon>Rhabditida</taxon>
        <taxon>Rhabditina</taxon>
        <taxon>Diplogasteromorpha</taxon>
        <taxon>Diplogasteroidea</taxon>
        <taxon>Neodiplogasteridae</taxon>
        <taxon>Pristionchus</taxon>
    </lineage>
</organism>
<protein>
    <recommendedName>
        <fullName evidence="3">NADH dehydrogenase subunit 1</fullName>
    </recommendedName>
</protein>
<sequence>TLHAILFTWKCVSVPMSPNSPLVSILTPFTHMSIVCLSAHILHSLPAISQCHVCSFLLCSSRNFSYAFPPT</sequence>
<proteinExistence type="predicted"/>
<reference evidence="1" key="1">
    <citation type="submission" date="2023-10" db="EMBL/GenBank/DDBJ databases">
        <title>Genome assembly of Pristionchus species.</title>
        <authorList>
            <person name="Yoshida K."/>
            <person name="Sommer R.J."/>
        </authorList>
    </citation>
    <scope>NUCLEOTIDE SEQUENCE</scope>
    <source>
        <strain evidence="1">RS5133</strain>
    </source>
</reference>
<comment type="caution">
    <text evidence="1">The sequence shown here is derived from an EMBL/GenBank/DDBJ whole genome shotgun (WGS) entry which is preliminary data.</text>
</comment>
<dbReference type="Proteomes" id="UP001432322">
    <property type="component" value="Unassembled WGS sequence"/>
</dbReference>
<keyword evidence="2" id="KW-1185">Reference proteome</keyword>
<dbReference type="AlphaFoldDB" id="A0AAV5VHA0"/>